<dbReference type="Pfam" id="PF00037">
    <property type="entry name" value="Fer4"/>
    <property type="match status" value="1"/>
</dbReference>
<dbReference type="InterPro" id="IPR017896">
    <property type="entry name" value="4Fe4S_Fe-S-bd"/>
</dbReference>
<organism evidence="5 6">
    <name type="scientific">Sedimentibacter acidaminivorans</name>
    <dbReference type="NCBI Taxonomy" id="913099"/>
    <lineage>
        <taxon>Bacteria</taxon>
        <taxon>Bacillati</taxon>
        <taxon>Bacillota</taxon>
        <taxon>Tissierellia</taxon>
        <taxon>Sedimentibacter</taxon>
    </lineage>
</organism>
<proteinExistence type="predicted"/>
<evidence type="ECO:0000313" key="6">
    <source>
        <dbReference type="Proteomes" id="UP001519342"/>
    </source>
</evidence>
<comment type="caution">
    <text evidence="5">The sequence shown here is derived from an EMBL/GenBank/DDBJ whole genome shotgun (WGS) entry which is preliminary data.</text>
</comment>
<dbReference type="Gene3D" id="3.30.70.20">
    <property type="match status" value="1"/>
</dbReference>
<reference evidence="5 6" key="1">
    <citation type="submission" date="2021-03" db="EMBL/GenBank/DDBJ databases">
        <title>Genomic Encyclopedia of Type Strains, Phase IV (KMG-IV): sequencing the most valuable type-strain genomes for metagenomic binning, comparative biology and taxonomic classification.</title>
        <authorList>
            <person name="Goeker M."/>
        </authorList>
    </citation>
    <scope>NUCLEOTIDE SEQUENCE [LARGE SCALE GENOMIC DNA]</scope>
    <source>
        <strain evidence="5 6">DSM 24004</strain>
    </source>
</reference>
<dbReference type="RefSeq" id="WP_209511774.1">
    <property type="nucleotide sequence ID" value="NZ_JAGGKS010000005.1"/>
</dbReference>
<evidence type="ECO:0000259" key="4">
    <source>
        <dbReference type="PROSITE" id="PS51379"/>
    </source>
</evidence>
<accession>A0ABS4GEB2</accession>
<evidence type="ECO:0000256" key="3">
    <source>
        <dbReference type="ARBA" id="ARBA00023014"/>
    </source>
</evidence>
<evidence type="ECO:0000313" key="5">
    <source>
        <dbReference type="EMBL" id="MBP1926036.1"/>
    </source>
</evidence>
<evidence type="ECO:0000256" key="1">
    <source>
        <dbReference type="ARBA" id="ARBA00022723"/>
    </source>
</evidence>
<dbReference type="Proteomes" id="UP001519342">
    <property type="component" value="Unassembled WGS sequence"/>
</dbReference>
<dbReference type="InterPro" id="IPR017900">
    <property type="entry name" value="4Fe4S_Fe_S_CS"/>
</dbReference>
<dbReference type="PROSITE" id="PS51379">
    <property type="entry name" value="4FE4S_FER_2"/>
    <property type="match status" value="1"/>
</dbReference>
<protein>
    <submittedName>
        <fullName evidence="5">Fe-S-cluster-containing hydrogenase component 2</fullName>
    </submittedName>
</protein>
<keyword evidence="2" id="KW-0408">Iron</keyword>
<keyword evidence="3" id="KW-0411">Iron-sulfur</keyword>
<sequence>MSIFGLFEKNDKKVKDLSNKTLRVQKLRCPQNHKCPAVRVCPVDALSQSKFEAPKIDLKKCIKCGKCVRYCPTRALGFE</sequence>
<name>A0ABS4GEB2_9FIRM</name>
<dbReference type="SUPFAM" id="SSF54862">
    <property type="entry name" value="4Fe-4S ferredoxins"/>
    <property type="match status" value="1"/>
</dbReference>
<feature type="domain" description="4Fe-4S ferredoxin-type" evidence="4">
    <location>
        <begin position="52"/>
        <end position="79"/>
    </location>
</feature>
<keyword evidence="6" id="KW-1185">Reference proteome</keyword>
<dbReference type="PROSITE" id="PS00198">
    <property type="entry name" value="4FE4S_FER_1"/>
    <property type="match status" value="1"/>
</dbReference>
<gene>
    <name evidence="5" type="ORF">J2Z76_001900</name>
</gene>
<evidence type="ECO:0000256" key="2">
    <source>
        <dbReference type="ARBA" id="ARBA00023004"/>
    </source>
</evidence>
<keyword evidence="1" id="KW-0479">Metal-binding</keyword>
<dbReference type="EMBL" id="JAGGKS010000005">
    <property type="protein sequence ID" value="MBP1926036.1"/>
    <property type="molecule type" value="Genomic_DNA"/>
</dbReference>